<comment type="similarity">
    <text evidence="2">Belongs to the DapA family.</text>
</comment>
<dbReference type="PANTHER" id="PTHR12128">
    <property type="entry name" value="DIHYDRODIPICOLINATE SYNTHASE"/>
    <property type="match status" value="1"/>
</dbReference>
<name>A0ABP3RBZ5_9HYPH</name>
<keyword evidence="4" id="KW-1185">Reference proteome</keyword>
<dbReference type="Proteomes" id="UP001424441">
    <property type="component" value="Unassembled WGS sequence"/>
</dbReference>
<dbReference type="SMART" id="SM01130">
    <property type="entry name" value="DHDPS"/>
    <property type="match status" value="1"/>
</dbReference>
<reference evidence="4" key="1">
    <citation type="journal article" date="2019" name="Int. J. Syst. Evol. Microbiol.">
        <title>The Global Catalogue of Microorganisms (GCM) 10K type strain sequencing project: providing services to taxonomists for standard genome sequencing and annotation.</title>
        <authorList>
            <consortium name="The Broad Institute Genomics Platform"/>
            <consortium name="The Broad Institute Genome Sequencing Center for Infectious Disease"/>
            <person name="Wu L."/>
            <person name="Ma J."/>
        </authorList>
    </citation>
    <scope>NUCLEOTIDE SEQUENCE [LARGE SCALE GENOMIC DNA]</scope>
    <source>
        <strain evidence="4">JCM 15115</strain>
    </source>
</reference>
<accession>A0ABP3RBZ5</accession>
<dbReference type="SUPFAM" id="SSF51569">
    <property type="entry name" value="Aldolase"/>
    <property type="match status" value="1"/>
</dbReference>
<keyword evidence="1 2" id="KW-0456">Lyase</keyword>
<evidence type="ECO:0000256" key="2">
    <source>
        <dbReference type="PIRNR" id="PIRNR001365"/>
    </source>
</evidence>
<evidence type="ECO:0000256" key="1">
    <source>
        <dbReference type="ARBA" id="ARBA00023239"/>
    </source>
</evidence>
<dbReference type="PIRSF" id="PIRSF001365">
    <property type="entry name" value="DHDPS"/>
    <property type="match status" value="1"/>
</dbReference>
<dbReference type="InterPro" id="IPR013785">
    <property type="entry name" value="Aldolase_TIM"/>
</dbReference>
<dbReference type="Pfam" id="PF00701">
    <property type="entry name" value="DHDPS"/>
    <property type="match status" value="1"/>
</dbReference>
<dbReference type="InterPro" id="IPR002220">
    <property type="entry name" value="DapA-like"/>
</dbReference>
<organism evidence="3 4">
    <name type="scientific">Paenochrobactrum glaciei</name>
    <dbReference type="NCBI Taxonomy" id="486407"/>
    <lineage>
        <taxon>Bacteria</taxon>
        <taxon>Pseudomonadati</taxon>
        <taxon>Pseudomonadota</taxon>
        <taxon>Alphaproteobacteria</taxon>
        <taxon>Hyphomicrobiales</taxon>
        <taxon>Brucellaceae</taxon>
        <taxon>Paenochrobactrum</taxon>
    </lineage>
</organism>
<sequence>MSLFQGVMPYLVSPLKEDAQVNETVLAKLCDDLIAKGVHGLTPLGSTGEYAYLNDAQKQRVIEVVVEAANGRVPVIAGVASTSTEGAIAQAKLYKKIGVSGIVSVLDSYFPLHKTEIESYFLSIADQAGLPVIVYTNPNFQRTDLTVDIIRVLAKHPNIIGLKDASSNTGRLLTIIEQCGDSLDVYAASSHIAVSVLMMGGKGIFAGPACVLPEKSVALYQACVAADWKKAAILQKQLWQFNDVFARYRLAGCIKTALQIQGYDVGNPVLPQAPLDEPARAAIAEALRKSMAD</sequence>
<dbReference type="PRINTS" id="PR00146">
    <property type="entry name" value="DHPICSNTHASE"/>
</dbReference>
<comment type="caution">
    <text evidence="3">The sequence shown here is derived from an EMBL/GenBank/DDBJ whole genome shotgun (WGS) entry which is preliminary data.</text>
</comment>
<dbReference type="PANTHER" id="PTHR12128:SF72">
    <property type="entry name" value="DIHYDRODIPICOLINATE SYNTHASE"/>
    <property type="match status" value="1"/>
</dbReference>
<protein>
    <submittedName>
        <fullName evidence="3">Dihydrodipicolinate synthase family protein</fullName>
    </submittedName>
</protein>
<dbReference type="RefSeq" id="WP_343805790.1">
    <property type="nucleotide sequence ID" value="NZ_BAAADE010000004.1"/>
</dbReference>
<gene>
    <name evidence="3" type="ORF">GCM10008943_23460</name>
</gene>
<evidence type="ECO:0000313" key="4">
    <source>
        <dbReference type="Proteomes" id="UP001424441"/>
    </source>
</evidence>
<dbReference type="CDD" id="cd00408">
    <property type="entry name" value="DHDPS-like"/>
    <property type="match status" value="1"/>
</dbReference>
<proteinExistence type="inferred from homology"/>
<evidence type="ECO:0000313" key="3">
    <source>
        <dbReference type="EMBL" id="GAA0607211.1"/>
    </source>
</evidence>
<dbReference type="EMBL" id="BAAADE010000004">
    <property type="protein sequence ID" value="GAA0607211.1"/>
    <property type="molecule type" value="Genomic_DNA"/>
</dbReference>
<dbReference type="Gene3D" id="3.20.20.70">
    <property type="entry name" value="Aldolase class I"/>
    <property type="match status" value="1"/>
</dbReference>